<dbReference type="AlphaFoldDB" id="A0A498KM56"/>
<organism evidence="6 7">
    <name type="scientific">Malus domestica</name>
    <name type="common">Apple</name>
    <name type="synonym">Pyrus malus</name>
    <dbReference type="NCBI Taxonomy" id="3750"/>
    <lineage>
        <taxon>Eukaryota</taxon>
        <taxon>Viridiplantae</taxon>
        <taxon>Streptophyta</taxon>
        <taxon>Embryophyta</taxon>
        <taxon>Tracheophyta</taxon>
        <taxon>Spermatophyta</taxon>
        <taxon>Magnoliopsida</taxon>
        <taxon>eudicotyledons</taxon>
        <taxon>Gunneridae</taxon>
        <taxon>Pentapetalae</taxon>
        <taxon>rosids</taxon>
        <taxon>fabids</taxon>
        <taxon>Rosales</taxon>
        <taxon>Rosaceae</taxon>
        <taxon>Amygdaloideae</taxon>
        <taxon>Maleae</taxon>
        <taxon>Malus</taxon>
    </lineage>
</organism>
<comment type="caution">
    <text evidence="6">The sequence shown here is derived from an EMBL/GenBank/DDBJ whole genome shotgun (WGS) entry which is preliminary data.</text>
</comment>
<dbReference type="Pfam" id="PF00076">
    <property type="entry name" value="RRM_1"/>
    <property type="match status" value="2"/>
</dbReference>
<accession>A0A498KM56</accession>
<dbReference type="Proteomes" id="UP000290289">
    <property type="component" value="Chromosome 2"/>
</dbReference>
<evidence type="ECO:0000259" key="5">
    <source>
        <dbReference type="PROSITE" id="PS50102"/>
    </source>
</evidence>
<dbReference type="SMART" id="SM00360">
    <property type="entry name" value="RRM"/>
    <property type="match status" value="2"/>
</dbReference>
<evidence type="ECO:0000313" key="6">
    <source>
        <dbReference type="EMBL" id="RXI06732.1"/>
    </source>
</evidence>
<feature type="region of interest" description="Disordered" evidence="4">
    <location>
        <begin position="77"/>
        <end position="118"/>
    </location>
</feature>
<evidence type="ECO:0000256" key="2">
    <source>
        <dbReference type="PROSITE-ProRule" id="PRU00176"/>
    </source>
</evidence>
<reference evidence="6 7" key="1">
    <citation type="submission" date="2018-10" db="EMBL/GenBank/DDBJ databases">
        <title>A high-quality apple genome assembly.</title>
        <authorList>
            <person name="Hu J."/>
        </authorList>
    </citation>
    <scope>NUCLEOTIDE SEQUENCE [LARGE SCALE GENOMIC DNA]</scope>
    <source>
        <strain evidence="7">cv. HFTH1</strain>
        <tissue evidence="6">Young leaf</tissue>
    </source>
</reference>
<gene>
    <name evidence="6" type="ORF">DVH24_025868</name>
</gene>
<feature type="compositionally biased region" description="Acidic residues" evidence="4">
    <location>
        <begin position="188"/>
        <end position="250"/>
    </location>
</feature>
<dbReference type="InterPro" id="IPR035979">
    <property type="entry name" value="RBD_domain_sf"/>
</dbReference>
<dbReference type="STRING" id="3750.A0A498KM56"/>
<feature type="coiled-coil region" evidence="3">
    <location>
        <begin position="39"/>
        <end position="66"/>
    </location>
</feature>
<protein>
    <recommendedName>
        <fullName evidence="5">RRM domain-containing protein</fullName>
    </recommendedName>
</protein>
<feature type="compositionally biased region" description="Low complexity" evidence="4">
    <location>
        <begin position="83"/>
        <end position="99"/>
    </location>
</feature>
<feature type="compositionally biased region" description="Basic and acidic residues" evidence="4">
    <location>
        <begin position="593"/>
        <end position="604"/>
    </location>
</feature>
<dbReference type="Gene3D" id="3.30.70.330">
    <property type="match status" value="3"/>
</dbReference>
<dbReference type="PANTHER" id="PTHR21245">
    <property type="entry name" value="HETEROGENEOUS NUCLEAR RIBONUCLEOPROTEIN"/>
    <property type="match status" value="1"/>
</dbReference>
<evidence type="ECO:0000313" key="7">
    <source>
        <dbReference type="Proteomes" id="UP000290289"/>
    </source>
</evidence>
<evidence type="ECO:0000256" key="4">
    <source>
        <dbReference type="SAM" id="MobiDB-lite"/>
    </source>
</evidence>
<keyword evidence="3" id="KW-0175">Coiled coil</keyword>
<feature type="compositionally biased region" description="Low complexity" evidence="4">
    <location>
        <begin position="518"/>
        <end position="528"/>
    </location>
</feature>
<feature type="domain" description="RRM" evidence="5">
    <location>
        <begin position="279"/>
        <end position="406"/>
    </location>
</feature>
<dbReference type="InterPro" id="IPR000504">
    <property type="entry name" value="RRM_dom"/>
</dbReference>
<evidence type="ECO:0000256" key="3">
    <source>
        <dbReference type="SAM" id="Coils"/>
    </source>
</evidence>
<feature type="domain" description="RRM" evidence="5">
    <location>
        <begin position="419"/>
        <end position="501"/>
    </location>
</feature>
<dbReference type="InterPro" id="IPR012677">
    <property type="entry name" value="Nucleotide-bd_a/b_plait_sf"/>
</dbReference>
<dbReference type="SUPFAM" id="SSF54928">
    <property type="entry name" value="RNA-binding domain, RBD"/>
    <property type="match status" value="2"/>
</dbReference>
<dbReference type="FunFam" id="3.30.70.330:FF:000187">
    <property type="entry name" value="Heterogeneous nuclear ribonucleoprotein Q"/>
    <property type="match status" value="1"/>
</dbReference>
<keyword evidence="7" id="KW-1185">Reference proteome</keyword>
<dbReference type="EMBL" id="RDQH01000328">
    <property type="protein sequence ID" value="RXI06732.1"/>
    <property type="molecule type" value="Genomic_DNA"/>
</dbReference>
<feature type="compositionally biased region" description="Basic and acidic residues" evidence="4">
    <location>
        <begin position="551"/>
        <end position="560"/>
    </location>
</feature>
<feature type="compositionally biased region" description="Basic and acidic residues" evidence="4">
    <location>
        <begin position="109"/>
        <end position="118"/>
    </location>
</feature>
<feature type="compositionally biased region" description="Polar residues" evidence="4">
    <location>
        <begin position="702"/>
        <end position="722"/>
    </location>
</feature>
<evidence type="ECO:0000256" key="1">
    <source>
        <dbReference type="ARBA" id="ARBA00022884"/>
    </source>
</evidence>
<feature type="region of interest" description="Disordered" evidence="4">
    <location>
        <begin position="183"/>
        <end position="264"/>
    </location>
</feature>
<dbReference type="PROSITE" id="PS50102">
    <property type="entry name" value="RRM"/>
    <property type="match status" value="2"/>
</dbReference>
<keyword evidence="1 2" id="KW-0694">RNA-binding</keyword>
<feature type="region of interest" description="Disordered" evidence="4">
    <location>
        <begin position="688"/>
        <end position="728"/>
    </location>
</feature>
<proteinExistence type="predicted"/>
<feature type="compositionally biased region" description="Basic residues" evidence="4">
    <location>
        <begin position="501"/>
        <end position="510"/>
    </location>
</feature>
<name>A0A498KM56_MALDO</name>
<dbReference type="FunFam" id="3.30.70.330:FF:000310">
    <property type="entry name" value="RNA recognition water-stress protein1"/>
    <property type="match status" value="1"/>
</dbReference>
<feature type="region of interest" description="Disordered" evidence="4">
    <location>
        <begin position="501"/>
        <end position="623"/>
    </location>
</feature>
<dbReference type="GO" id="GO:0003723">
    <property type="term" value="F:RNA binding"/>
    <property type="evidence" value="ECO:0007669"/>
    <property type="project" value="UniProtKB-UniRule"/>
</dbReference>
<sequence>MGSHDPLEAMEITLEVPWSCWCDPLELLGRPLGAAHHVFDEMSERRKRLQLQVEEEGRARAREEKDFGCSSTAKTMPQRTVKRGAAAGAKRTARVTRGTNKAQNQVQHEAPDESAKAEVDDAVPMMETKEDLNVEEIKEKPIAAYNPMVVVEKSVVDEKASVIDQPGPSEMEVQAKAEQNGLKKLEDNEAEYEPEEDGGVDYDEKEMEQGDVPEVGDEGDEEPEEIVGEEEGDMAEEELEDVHEELEGEEGEGHEHAEMVDEEEEHHELVKERRKCKEFEVFVGGLDKDASEADLRKAFAGVGEVTEINGKQCGVTPSQDSDTLCLGNICKTWTKNALREKLKHYGVDSVEDLTVVEDTNNEGMNRGFAFLEFSPRSDAMDAFKRLQKRDIVFGVDRPAKVSFADSFIDPGDEIMAQVKTVFVDGLHASWDEDHVRDFVKEYGNVEKIELARNMPSAKRKDFGFVTFDTDEAAVTCAKSINNAELGEGDSKAKVRARLSRPLQRGKGRHVGRGDYRSSRGVGRVVRGSWGHPASRGLRGVGSRIPPASVKRPVELRDRRPMMSSYPPRGRPLPPPARSYDRRPPVPAYPKSSFKREYSRREDLPPPRSRAASDYGSRAVQERHQSDMKGILPLLLQVTVKGVHVNMTISGSKRPYAALDDVPPHYADAAIHQSRARLDYEYGSGSSQYGDGYSDRLGRSSMGYGSSRTSQDSHGPYSNSSRQGIDYGGGSYGGNGGGGMYSSSYGSDVGGSSYSSMYSGRCVGGSSYMGSGVSGSYY</sequence>
<dbReference type="CDD" id="cd00590">
    <property type="entry name" value="RRM_SF"/>
    <property type="match status" value="2"/>
</dbReference>